<dbReference type="Proteomes" id="UP000199086">
    <property type="component" value="Unassembled WGS sequence"/>
</dbReference>
<dbReference type="RefSeq" id="WP_092608837.1">
    <property type="nucleotide sequence ID" value="NZ_FMYF01000004.1"/>
</dbReference>
<proteinExistence type="predicted"/>
<organism evidence="2 3">
    <name type="scientific">Raineyella antarctica</name>
    <dbReference type="NCBI Taxonomy" id="1577474"/>
    <lineage>
        <taxon>Bacteria</taxon>
        <taxon>Bacillati</taxon>
        <taxon>Actinomycetota</taxon>
        <taxon>Actinomycetes</taxon>
        <taxon>Propionibacteriales</taxon>
        <taxon>Propionibacteriaceae</taxon>
        <taxon>Raineyella</taxon>
    </lineage>
</organism>
<protein>
    <recommendedName>
        <fullName evidence="1">SnoaL-like domain-containing protein</fullName>
    </recommendedName>
</protein>
<dbReference type="Pfam" id="PF12680">
    <property type="entry name" value="SnoaL_2"/>
    <property type="match status" value="1"/>
</dbReference>
<evidence type="ECO:0000313" key="3">
    <source>
        <dbReference type="Proteomes" id="UP000199086"/>
    </source>
</evidence>
<feature type="domain" description="SnoaL-like" evidence="1">
    <location>
        <begin position="18"/>
        <end position="121"/>
    </location>
</feature>
<name>A0A1G6GQ01_9ACTN</name>
<keyword evidence="3" id="KW-1185">Reference proteome</keyword>
<dbReference type="AlphaFoldDB" id="A0A1G6GQ01"/>
<dbReference type="Gene3D" id="3.10.450.50">
    <property type="match status" value="1"/>
</dbReference>
<accession>A0A1G6GQ01</accession>
<dbReference type="SUPFAM" id="SSF54427">
    <property type="entry name" value="NTF2-like"/>
    <property type="match status" value="1"/>
</dbReference>
<dbReference type="EMBL" id="FMYF01000004">
    <property type="protein sequence ID" value="SDB83893.1"/>
    <property type="molecule type" value="Genomic_DNA"/>
</dbReference>
<reference evidence="2 3" key="1">
    <citation type="submission" date="2016-06" db="EMBL/GenBank/DDBJ databases">
        <authorList>
            <person name="Olsen C.W."/>
            <person name="Carey S."/>
            <person name="Hinshaw L."/>
            <person name="Karasin A.I."/>
        </authorList>
    </citation>
    <scope>NUCLEOTIDE SEQUENCE [LARGE SCALE GENOMIC DNA]</scope>
    <source>
        <strain evidence="2 3">LZ-22</strain>
    </source>
</reference>
<dbReference type="STRING" id="1577474.GA0111570_104205"/>
<gene>
    <name evidence="2" type="ORF">GA0111570_104205</name>
</gene>
<dbReference type="InterPro" id="IPR037401">
    <property type="entry name" value="SnoaL-like"/>
</dbReference>
<evidence type="ECO:0000259" key="1">
    <source>
        <dbReference type="Pfam" id="PF12680"/>
    </source>
</evidence>
<dbReference type="InterPro" id="IPR009959">
    <property type="entry name" value="Cyclase_SnoaL-like"/>
</dbReference>
<evidence type="ECO:0000313" key="2">
    <source>
        <dbReference type="EMBL" id="SDB83893.1"/>
    </source>
</evidence>
<dbReference type="OrthoDB" id="9808719at2"/>
<dbReference type="InterPro" id="IPR032710">
    <property type="entry name" value="NTF2-like_dom_sf"/>
</dbReference>
<dbReference type="PANTHER" id="PTHR38436:SF1">
    <property type="entry name" value="ESTER CYCLASE"/>
    <property type="match status" value="1"/>
</dbReference>
<sequence length="150" mass="15280">MTDITTTPPSTGSSEDLVEAYFRAWNGHDPSALVAVFSEEGTYQDPSLPEPVTGDAIAGYAAALLGVFPDLAFSVDETTAEADRTVVAWHMTGTNTGPFPGLGGPTGASVDLPGIDVITVGPGGVTSVVGYFDQLGLLGQLRVPVQIGGA</sequence>
<dbReference type="PANTHER" id="PTHR38436">
    <property type="entry name" value="POLYKETIDE CYCLASE SNOAL-LIKE DOMAIN"/>
    <property type="match status" value="1"/>
</dbReference>
<dbReference type="GO" id="GO:0030638">
    <property type="term" value="P:polyketide metabolic process"/>
    <property type="evidence" value="ECO:0007669"/>
    <property type="project" value="InterPro"/>
</dbReference>